<dbReference type="Proteomes" id="UP000027138">
    <property type="component" value="Unassembled WGS sequence"/>
</dbReference>
<reference evidence="1 2" key="1">
    <citation type="journal article" date="2014" name="PLoS ONE">
        <title>Global Analysis of Gene Expression Profiles in Physic Nut (Jatropha curcas L.) Seedlings Exposed to Salt Stress.</title>
        <authorList>
            <person name="Zhang L."/>
            <person name="Zhang C."/>
            <person name="Wu P."/>
            <person name="Chen Y."/>
            <person name="Li M."/>
            <person name="Jiang H."/>
            <person name="Wu G."/>
        </authorList>
    </citation>
    <scope>NUCLEOTIDE SEQUENCE [LARGE SCALE GENOMIC DNA]</scope>
    <source>
        <strain evidence="2">cv. GZQX0401</strain>
        <tissue evidence="1">Young leaves</tissue>
    </source>
</reference>
<protein>
    <submittedName>
        <fullName evidence="1">Uncharacterized protein</fullName>
    </submittedName>
</protein>
<dbReference type="AlphaFoldDB" id="A0A067JXF0"/>
<gene>
    <name evidence="1" type="ORF">JCGZ_20023</name>
</gene>
<evidence type="ECO:0000313" key="2">
    <source>
        <dbReference type="Proteomes" id="UP000027138"/>
    </source>
</evidence>
<accession>A0A067JXF0</accession>
<name>A0A067JXF0_JATCU</name>
<keyword evidence="2" id="KW-1185">Reference proteome</keyword>
<proteinExistence type="predicted"/>
<dbReference type="EMBL" id="KK914831">
    <property type="protein sequence ID" value="KDP27488.1"/>
    <property type="molecule type" value="Genomic_DNA"/>
</dbReference>
<sequence>MPEVGEIAFKKVAPHRFLLPAINAVPGSFKARDMRRSTPHFQASLSLPSISTTGLDRGTTMDGSGEATVEAIFGQIRHTQSKLVTDSESP</sequence>
<evidence type="ECO:0000313" key="1">
    <source>
        <dbReference type="EMBL" id="KDP27488.1"/>
    </source>
</evidence>
<organism evidence="1 2">
    <name type="scientific">Jatropha curcas</name>
    <name type="common">Barbados nut</name>
    <dbReference type="NCBI Taxonomy" id="180498"/>
    <lineage>
        <taxon>Eukaryota</taxon>
        <taxon>Viridiplantae</taxon>
        <taxon>Streptophyta</taxon>
        <taxon>Embryophyta</taxon>
        <taxon>Tracheophyta</taxon>
        <taxon>Spermatophyta</taxon>
        <taxon>Magnoliopsida</taxon>
        <taxon>eudicotyledons</taxon>
        <taxon>Gunneridae</taxon>
        <taxon>Pentapetalae</taxon>
        <taxon>rosids</taxon>
        <taxon>fabids</taxon>
        <taxon>Malpighiales</taxon>
        <taxon>Euphorbiaceae</taxon>
        <taxon>Crotonoideae</taxon>
        <taxon>Jatropheae</taxon>
        <taxon>Jatropha</taxon>
    </lineage>
</organism>